<dbReference type="PROSITE" id="PS00434">
    <property type="entry name" value="HSF_DOMAIN"/>
    <property type="match status" value="1"/>
</dbReference>
<feature type="compositionally biased region" description="Low complexity" evidence="9">
    <location>
        <begin position="213"/>
        <end position="226"/>
    </location>
</feature>
<dbReference type="FunFam" id="1.10.10.10:FF:000027">
    <property type="entry name" value="Heat shock transcription factor 1"/>
    <property type="match status" value="1"/>
</dbReference>
<evidence type="ECO:0000256" key="4">
    <source>
        <dbReference type="ARBA" id="ARBA00023163"/>
    </source>
</evidence>
<dbReference type="InterPro" id="IPR036390">
    <property type="entry name" value="WH_DNA-bd_sf"/>
</dbReference>
<keyword evidence="2" id="KW-0805">Transcription regulation</keyword>
<dbReference type="Pfam" id="PF00447">
    <property type="entry name" value="HSF_DNA-bind"/>
    <property type="match status" value="1"/>
</dbReference>
<comment type="similarity">
    <text evidence="7">Belongs to the HSF family.</text>
</comment>
<dbReference type="GO" id="GO:0003700">
    <property type="term" value="F:DNA-binding transcription factor activity"/>
    <property type="evidence" value="ECO:0007669"/>
    <property type="project" value="InterPro"/>
</dbReference>
<dbReference type="SMART" id="SM00415">
    <property type="entry name" value="HSF"/>
    <property type="match status" value="1"/>
</dbReference>
<feature type="region of interest" description="Disordered" evidence="9">
    <location>
        <begin position="207"/>
        <end position="286"/>
    </location>
</feature>
<evidence type="ECO:0000256" key="2">
    <source>
        <dbReference type="ARBA" id="ARBA00023015"/>
    </source>
</evidence>
<evidence type="ECO:0000256" key="6">
    <source>
        <dbReference type="ARBA" id="ARBA00062171"/>
    </source>
</evidence>
<feature type="coiled-coil region" evidence="8">
    <location>
        <begin position="298"/>
        <end position="346"/>
    </location>
</feature>
<keyword evidence="12" id="KW-1185">Reference proteome</keyword>
<comment type="caution">
    <text evidence="11">The sequence shown here is derived from an EMBL/GenBank/DDBJ whole genome shotgun (WGS) entry which is preliminary data.</text>
</comment>
<dbReference type="OrthoDB" id="60033at2759"/>
<feature type="region of interest" description="Disordered" evidence="9">
    <location>
        <begin position="75"/>
        <end position="99"/>
    </location>
</feature>
<evidence type="ECO:0000256" key="5">
    <source>
        <dbReference type="ARBA" id="ARBA00023242"/>
    </source>
</evidence>
<name>A0A9P7GCA6_9AGAR</name>
<dbReference type="Proteomes" id="UP000775547">
    <property type="component" value="Unassembled WGS sequence"/>
</dbReference>
<reference evidence="11" key="1">
    <citation type="submission" date="2020-07" db="EMBL/GenBank/DDBJ databases">
        <authorList>
            <person name="Nieuwenhuis M."/>
            <person name="Van De Peppel L.J.J."/>
        </authorList>
    </citation>
    <scope>NUCLEOTIDE SEQUENCE</scope>
    <source>
        <strain evidence="11">AP01</strain>
        <tissue evidence="11">Mycelium</tissue>
    </source>
</reference>
<protein>
    <recommendedName>
        <fullName evidence="10">HSF-type DNA-binding domain-containing protein</fullName>
    </recommendedName>
</protein>
<dbReference type="PRINTS" id="PR00056">
    <property type="entry name" value="HSFDOMAIN"/>
</dbReference>
<evidence type="ECO:0000256" key="3">
    <source>
        <dbReference type="ARBA" id="ARBA00023125"/>
    </source>
</evidence>
<dbReference type="GO" id="GO:0005634">
    <property type="term" value="C:nucleus"/>
    <property type="evidence" value="ECO:0007669"/>
    <property type="project" value="UniProtKB-SubCell"/>
</dbReference>
<organism evidence="11 12">
    <name type="scientific">Asterophora parasitica</name>
    <dbReference type="NCBI Taxonomy" id="117018"/>
    <lineage>
        <taxon>Eukaryota</taxon>
        <taxon>Fungi</taxon>
        <taxon>Dikarya</taxon>
        <taxon>Basidiomycota</taxon>
        <taxon>Agaricomycotina</taxon>
        <taxon>Agaricomycetes</taxon>
        <taxon>Agaricomycetidae</taxon>
        <taxon>Agaricales</taxon>
        <taxon>Tricholomatineae</taxon>
        <taxon>Lyophyllaceae</taxon>
        <taxon>Asterophora</taxon>
    </lineage>
</organism>
<feature type="compositionally biased region" description="Low complexity" evidence="9">
    <location>
        <begin position="243"/>
        <end position="264"/>
    </location>
</feature>
<feature type="domain" description="HSF-type DNA-binding" evidence="10">
    <location>
        <begin position="145"/>
        <end position="169"/>
    </location>
</feature>
<evidence type="ECO:0000313" key="12">
    <source>
        <dbReference type="Proteomes" id="UP000775547"/>
    </source>
</evidence>
<dbReference type="SUPFAM" id="SSF46785">
    <property type="entry name" value="Winged helix' DNA-binding domain"/>
    <property type="match status" value="1"/>
</dbReference>
<keyword evidence="4" id="KW-0804">Transcription</keyword>
<evidence type="ECO:0000256" key="1">
    <source>
        <dbReference type="ARBA" id="ARBA00004123"/>
    </source>
</evidence>
<gene>
    <name evidence="11" type="ORF">DXG03_008579</name>
</gene>
<dbReference type="GO" id="GO:0043565">
    <property type="term" value="F:sequence-specific DNA binding"/>
    <property type="evidence" value="ECO:0007669"/>
    <property type="project" value="InterPro"/>
</dbReference>
<dbReference type="PANTHER" id="PTHR10015:SF361">
    <property type="entry name" value="TRANSCRIPTION FACTOR SKN7"/>
    <property type="match status" value="1"/>
</dbReference>
<keyword evidence="3" id="KW-0238">DNA-binding</keyword>
<proteinExistence type="inferred from homology"/>
<feature type="compositionally biased region" description="Basic residues" evidence="9">
    <location>
        <begin position="228"/>
        <end position="242"/>
    </location>
</feature>
<dbReference type="InterPro" id="IPR000232">
    <property type="entry name" value="HSF_DNA-bd"/>
</dbReference>
<evidence type="ECO:0000313" key="11">
    <source>
        <dbReference type="EMBL" id="KAG5644412.1"/>
    </source>
</evidence>
<accession>A0A9P7GCA6</accession>
<dbReference type="AlphaFoldDB" id="A0A9P7GCA6"/>
<keyword evidence="8" id="KW-0175">Coiled coil</keyword>
<dbReference type="InterPro" id="IPR036388">
    <property type="entry name" value="WH-like_DNA-bd_sf"/>
</dbReference>
<reference evidence="11" key="2">
    <citation type="submission" date="2021-10" db="EMBL/GenBank/DDBJ databases">
        <title>Phylogenomics reveals ancestral predisposition of the termite-cultivated fungus Termitomyces towards a domesticated lifestyle.</title>
        <authorList>
            <person name="Auxier B."/>
            <person name="Grum-Grzhimaylo A."/>
            <person name="Cardenas M.E."/>
            <person name="Lodge J.D."/>
            <person name="Laessoe T."/>
            <person name="Pedersen O."/>
            <person name="Smith M.E."/>
            <person name="Kuyper T.W."/>
            <person name="Franco-Molano E.A."/>
            <person name="Baroni T.J."/>
            <person name="Aanen D.K."/>
        </authorList>
    </citation>
    <scope>NUCLEOTIDE SEQUENCE</scope>
    <source>
        <strain evidence="11">AP01</strain>
        <tissue evidence="11">Mycelium</tissue>
    </source>
</reference>
<sequence>MDPTQAPPYSRHQLQQDHAQHLYSQRAHLLPALPPVRYDQPRDDLRAPQGHQLYLPHDVQIKRESTATMYPPITAINTNGKDTTNQPGPSNSRASIDDSMPTTSDFVKKLFKMLEDQSFQHVVSWGPQGDCFVVKDMNEFTKSILPRMFKHSNFASFVRQLNKYDFHKVKNTDEMSQFGEQSWTFRHPDFHADHRESLENIKRKVPAARKNTASASVAPSNSAPASGHRSRRHSHSRHHRSRSPSYPYSHSHSRSPSPSSPYNTHSHHTHSSSSHQIQQHHHQLQDLTSTLSTLTASLASVQSSLAALQQSNAALQSQLRLREARERELNERLARSERNQAGLERAQREVLQSLAGVQRGMALQDGVVRGLVGGWVGLEGGAGADAGGTGSNGNGTGIAGLLGGNEGESLSATSSTSRTPYFEL</sequence>
<comment type="subcellular location">
    <subcellularLocation>
        <location evidence="1">Nucleus</location>
    </subcellularLocation>
</comment>
<dbReference type="EMBL" id="JABCKV010000071">
    <property type="protein sequence ID" value="KAG5644412.1"/>
    <property type="molecule type" value="Genomic_DNA"/>
</dbReference>
<comment type="subunit">
    <text evidence="6">Homotrimer. Homotrimerization increases the affinity of HSF1 to DNA. Interacts with transcriptional coregulator SSA1 on chromatin.</text>
</comment>
<evidence type="ECO:0000256" key="7">
    <source>
        <dbReference type="RuleBase" id="RU004020"/>
    </source>
</evidence>
<evidence type="ECO:0000256" key="9">
    <source>
        <dbReference type="SAM" id="MobiDB-lite"/>
    </source>
</evidence>
<evidence type="ECO:0000259" key="10">
    <source>
        <dbReference type="PROSITE" id="PS00434"/>
    </source>
</evidence>
<dbReference type="Gene3D" id="1.10.10.10">
    <property type="entry name" value="Winged helix-like DNA-binding domain superfamily/Winged helix DNA-binding domain"/>
    <property type="match status" value="1"/>
</dbReference>
<dbReference type="PANTHER" id="PTHR10015">
    <property type="entry name" value="HEAT SHOCK TRANSCRIPTION FACTOR"/>
    <property type="match status" value="1"/>
</dbReference>
<keyword evidence="5" id="KW-0539">Nucleus</keyword>
<evidence type="ECO:0000256" key="8">
    <source>
        <dbReference type="SAM" id="Coils"/>
    </source>
</evidence>